<dbReference type="EMBL" id="JALJOQ010000183">
    <property type="protein sequence ID" value="KAK9791139.1"/>
    <property type="molecule type" value="Genomic_DNA"/>
</dbReference>
<evidence type="ECO:0000313" key="1">
    <source>
        <dbReference type="EMBL" id="KAK9791139.1"/>
    </source>
</evidence>
<comment type="caution">
    <text evidence="1">The sequence shown here is derived from an EMBL/GenBank/DDBJ whole genome shotgun (WGS) entry which is preliminary data.</text>
</comment>
<dbReference type="AlphaFoldDB" id="A0AAW1NR37"/>
<protein>
    <submittedName>
        <fullName evidence="1">Uncharacterized protein</fullName>
    </submittedName>
</protein>
<accession>A0AAW1NR37</accession>
<dbReference type="Proteomes" id="UP001465755">
    <property type="component" value="Unassembled WGS sequence"/>
</dbReference>
<organism evidence="1 2">
    <name type="scientific">Symbiochloris irregularis</name>
    <dbReference type="NCBI Taxonomy" id="706552"/>
    <lineage>
        <taxon>Eukaryota</taxon>
        <taxon>Viridiplantae</taxon>
        <taxon>Chlorophyta</taxon>
        <taxon>core chlorophytes</taxon>
        <taxon>Trebouxiophyceae</taxon>
        <taxon>Trebouxiales</taxon>
        <taxon>Trebouxiaceae</taxon>
        <taxon>Symbiochloris</taxon>
    </lineage>
</organism>
<name>A0AAW1NR37_9CHLO</name>
<proteinExistence type="predicted"/>
<evidence type="ECO:0000313" key="2">
    <source>
        <dbReference type="Proteomes" id="UP001465755"/>
    </source>
</evidence>
<reference evidence="1 2" key="1">
    <citation type="journal article" date="2024" name="Nat. Commun.">
        <title>Phylogenomics reveals the evolutionary origins of lichenization in chlorophyte algae.</title>
        <authorList>
            <person name="Puginier C."/>
            <person name="Libourel C."/>
            <person name="Otte J."/>
            <person name="Skaloud P."/>
            <person name="Haon M."/>
            <person name="Grisel S."/>
            <person name="Petersen M."/>
            <person name="Berrin J.G."/>
            <person name="Delaux P.M."/>
            <person name="Dal Grande F."/>
            <person name="Keller J."/>
        </authorList>
    </citation>
    <scope>NUCLEOTIDE SEQUENCE [LARGE SCALE GENOMIC DNA]</scope>
    <source>
        <strain evidence="1 2">SAG 2036</strain>
    </source>
</reference>
<gene>
    <name evidence="1" type="ORF">WJX73_009244</name>
</gene>
<keyword evidence="2" id="KW-1185">Reference proteome</keyword>
<sequence>MRNSLKQKKGAWTKAFRKGRGAEVLALQDVVTSKMREVYDKLELKAPGLDMTMWLGEDEVDAALTHPKAKLNENWLQWRGILSQAVILEVALAQDCGRTSMPVAFATAAAWGRSFTDYCTQLIEESASPKSLEPALLNYKSYKVAELRKLVKSRNLTGNLLGNCSETCKADLIKVLRQDDELQASAVTVSADDNTQTPHLAIEWGV</sequence>